<dbReference type="InterPro" id="IPR002321">
    <property type="entry name" value="Cyt_c_II"/>
</dbReference>
<dbReference type="EMBL" id="JAJUBC010000028">
    <property type="protein sequence ID" value="MDD1795386.1"/>
    <property type="molecule type" value="Genomic_DNA"/>
</dbReference>
<sequence length="151" mass="16836">MRKLSVSKVWLSMLSAGFLMAASATAGDFTQQIDERQKGFLSFADNVKTMKKLEDGRDSDWEKIRALAIQNSETLATLPALFPEGSDTGSRSRSTVWTKWDKFEKDLSKLDSQFVDMASAAEAQDAKALTKAFKAADRSCKSCHRGFRVKR</sequence>
<dbReference type="Gene3D" id="1.20.120.10">
    <property type="entry name" value="Cytochrome c/b562"/>
    <property type="match status" value="1"/>
</dbReference>
<dbReference type="RefSeq" id="WP_274166184.1">
    <property type="nucleotide sequence ID" value="NZ_JAJUBC010000028.1"/>
</dbReference>
<dbReference type="PROSITE" id="PS51009">
    <property type="entry name" value="CYTCII"/>
    <property type="match status" value="1"/>
</dbReference>
<feature type="signal peptide" evidence="1">
    <location>
        <begin position="1"/>
        <end position="26"/>
    </location>
</feature>
<evidence type="ECO:0000313" key="3">
    <source>
        <dbReference type="Proteomes" id="UP001149400"/>
    </source>
</evidence>
<feature type="chain" id="PRO_5046547987" evidence="1">
    <location>
        <begin position="27"/>
        <end position="151"/>
    </location>
</feature>
<keyword evidence="3" id="KW-1185">Reference proteome</keyword>
<dbReference type="Pfam" id="PF01322">
    <property type="entry name" value="Cytochrom_C_2"/>
    <property type="match status" value="1"/>
</dbReference>
<organism evidence="2 3">
    <name type="scientific">Enterovibrio gelatinilyticus</name>
    <dbReference type="NCBI Taxonomy" id="2899819"/>
    <lineage>
        <taxon>Bacteria</taxon>
        <taxon>Pseudomonadati</taxon>
        <taxon>Pseudomonadota</taxon>
        <taxon>Gammaproteobacteria</taxon>
        <taxon>Vibrionales</taxon>
        <taxon>Vibrionaceae</taxon>
        <taxon>Enterovibrio</taxon>
    </lineage>
</organism>
<dbReference type="SUPFAM" id="SSF47175">
    <property type="entry name" value="Cytochromes"/>
    <property type="match status" value="1"/>
</dbReference>
<gene>
    <name evidence="2" type="ORF">LRP50_19835</name>
</gene>
<evidence type="ECO:0000256" key="1">
    <source>
        <dbReference type="SAM" id="SignalP"/>
    </source>
</evidence>
<evidence type="ECO:0000313" key="2">
    <source>
        <dbReference type="EMBL" id="MDD1795386.1"/>
    </source>
</evidence>
<dbReference type="InterPro" id="IPR010980">
    <property type="entry name" value="Cyt_c/b562"/>
</dbReference>
<protein>
    <submittedName>
        <fullName evidence="2">Cytochrome c</fullName>
    </submittedName>
</protein>
<name>A0ABT5R6I9_9GAMM</name>
<keyword evidence="1" id="KW-0732">Signal</keyword>
<proteinExistence type="predicted"/>
<dbReference type="Proteomes" id="UP001149400">
    <property type="component" value="Unassembled WGS sequence"/>
</dbReference>
<accession>A0ABT5R6I9</accession>
<comment type="caution">
    <text evidence="2">The sequence shown here is derived from an EMBL/GenBank/DDBJ whole genome shotgun (WGS) entry which is preliminary data.</text>
</comment>
<reference evidence="2" key="1">
    <citation type="submission" date="2021-12" db="EMBL/GenBank/DDBJ databases">
        <title>Enterovibrio ZSDZ35 sp. nov. and Enterovibrio ZSDZ42 sp. nov., isolated from coastal seawater in Qingdao.</title>
        <authorList>
            <person name="Zhang P."/>
        </authorList>
    </citation>
    <scope>NUCLEOTIDE SEQUENCE</scope>
    <source>
        <strain evidence="2">ZSDZ42</strain>
    </source>
</reference>